<reference evidence="7 8" key="1">
    <citation type="journal article" date="2002" name="Nature">
        <title>Comparison of the genomes of two Xanthomonas pathogens with differing host specificities.</title>
        <authorList>
            <person name="da Silva A.C."/>
            <person name="Ferro J.A."/>
            <person name="Reinach F.C."/>
            <person name="Farah C.S."/>
            <person name="Furlan L.R."/>
            <person name="Quaggio R.B."/>
            <person name="Monteiro-Vitorello C.B."/>
            <person name="Van Sluys M.A."/>
            <person name="Almeida N.F."/>
            <person name="Alves L.M."/>
            <person name="do Amaral A.M."/>
            <person name="Bertolini M.C."/>
            <person name="Camargo L.E."/>
            <person name="Camarotte G."/>
            <person name="Cannavan F."/>
            <person name="Cardozo J."/>
            <person name="Chambergo F."/>
            <person name="Ciapina L.P."/>
            <person name="Cicarelli R.M."/>
            <person name="Coutinho L.L."/>
            <person name="Cursino-Santos J.R."/>
            <person name="El-Dorry H."/>
            <person name="Faria J.B."/>
            <person name="Ferreira A.J."/>
            <person name="Ferreira R.C."/>
            <person name="Ferro M.I."/>
            <person name="Formighieri E.F."/>
            <person name="Franco M.C."/>
            <person name="Greggio C.C."/>
            <person name="Gruber A."/>
            <person name="Katsuyama A.M."/>
            <person name="Kishi L.T."/>
            <person name="Leite R.P."/>
            <person name="Lemos E.G."/>
            <person name="Lemos M.V."/>
            <person name="Locali E.C."/>
            <person name="Machado M.A."/>
            <person name="Madeira A.M."/>
            <person name="Martinez-Rossi N.M."/>
            <person name="Martins E.C."/>
            <person name="Meidanis J."/>
            <person name="Menck C.F."/>
            <person name="Miyaki C.Y."/>
            <person name="Moon D.H."/>
            <person name="Moreira L.M."/>
            <person name="Novo M.T."/>
            <person name="Okura V.K."/>
            <person name="Oliveira M.C."/>
            <person name="Oliveira V.R."/>
            <person name="Pereira H.A."/>
            <person name="Rossi A."/>
            <person name="Sena J.A."/>
            <person name="Silva C."/>
            <person name="de Souza R.F."/>
            <person name="Spinola L.A."/>
            <person name="Takita M.A."/>
            <person name="Tamura R.E."/>
            <person name="Teixeira E.C."/>
            <person name="Tezza R.I."/>
            <person name="Trindade dos Santos M."/>
            <person name="Truffi D."/>
            <person name="Tsai S.M."/>
            <person name="White F.F."/>
            <person name="Setubal J.C."/>
            <person name="Kitajima J.P."/>
        </authorList>
    </citation>
    <scope>NUCLEOTIDE SEQUENCE [LARGE SCALE GENOMIC DNA]</scope>
    <source>
        <strain evidence="7 8">306</strain>
    </source>
</reference>
<feature type="transmembrane region" description="Helical" evidence="6">
    <location>
        <begin position="191"/>
        <end position="209"/>
    </location>
</feature>
<evidence type="ECO:0000313" key="8">
    <source>
        <dbReference type="Proteomes" id="UP000000576"/>
    </source>
</evidence>
<dbReference type="KEGG" id="xac:XAC3985"/>
<proteinExistence type="inferred from homology"/>
<feature type="transmembrane region" description="Helical" evidence="6">
    <location>
        <begin position="346"/>
        <end position="375"/>
    </location>
</feature>
<dbReference type="InterPro" id="IPR002549">
    <property type="entry name" value="AI-2E-like"/>
</dbReference>
<evidence type="ECO:0000256" key="1">
    <source>
        <dbReference type="ARBA" id="ARBA00004141"/>
    </source>
</evidence>
<feature type="transmembrane region" description="Helical" evidence="6">
    <location>
        <begin position="71"/>
        <end position="88"/>
    </location>
</feature>
<feature type="transmembrane region" description="Helical" evidence="6">
    <location>
        <begin position="243"/>
        <end position="264"/>
    </location>
</feature>
<feature type="transmembrane region" description="Helical" evidence="6">
    <location>
        <begin position="315"/>
        <end position="334"/>
    </location>
</feature>
<accession>A0AAI7ZIM9</accession>
<keyword evidence="3 6" id="KW-0812">Transmembrane</keyword>
<dbReference type="Proteomes" id="UP000000576">
    <property type="component" value="Chromosome"/>
</dbReference>
<evidence type="ECO:0000256" key="6">
    <source>
        <dbReference type="SAM" id="Phobius"/>
    </source>
</evidence>
<comment type="subcellular location">
    <subcellularLocation>
        <location evidence="1">Membrane</location>
        <topology evidence="1">Multi-pass membrane protein</topology>
    </subcellularLocation>
</comment>
<keyword evidence="4 6" id="KW-1133">Transmembrane helix</keyword>
<gene>
    <name evidence="7" type="primary">yhhT</name>
    <name evidence="7" type="ordered locus">XAC3985</name>
</gene>
<organism evidence="7 8">
    <name type="scientific">Xanthomonas axonopodis pv. citri (strain 306)</name>
    <dbReference type="NCBI Taxonomy" id="190486"/>
    <lineage>
        <taxon>Bacteria</taxon>
        <taxon>Pseudomonadati</taxon>
        <taxon>Pseudomonadota</taxon>
        <taxon>Gammaproteobacteria</taxon>
        <taxon>Lysobacterales</taxon>
        <taxon>Lysobacteraceae</taxon>
        <taxon>Xanthomonas</taxon>
    </lineage>
</organism>
<feature type="transmembrane region" description="Helical" evidence="6">
    <location>
        <begin position="100"/>
        <end position="121"/>
    </location>
</feature>
<dbReference type="GO" id="GO:0055085">
    <property type="term" value="P:transmembrane transport"/>
    <property type="evidence" value="ECO:0007669"/>
    <property type="project" value="TreeGrafter"/>
</dbReference>
<evidence type="ECO:0000313" key="7">
    <source>
        <dbReference type="EMBL" id="AAM38821.1"/>
    </source>
</evidence>
<feature type="transmembrane region" description="Helical" evidence="6">
    <location>
        <begin position="284"/>
        <end position="303"/>
    </location>
</feature>
<comment type="similarity">
    <text evidence="2">Belongs to the autoinducer-2 exporter (AI-2E) (TC 2.A.86) family.</text>
</comment>
<dbReference type="GO" id="GO:0016020">
    <property type="term" value="C:membrane"/>
    <property type="evidence" value="ECO:0007669"/>
    <property type="project" value="UniProtKB-SubCell"/>
</dbReference>
<evidence type="ECO:0000256" key="2">
    <source>
        <dbReference type="ARBA" id="ARBA00009773"/>
    </source>
</evidence>
<dbReference type="PANTHER" id="PTHR21716:SF16">
    <property type="entry name" value="BLL1467 PROTEIN"/>
    <property type="match status" value="1"/>
</dbReference>
<evidence type="ECO:0000256" key="3">
    <source>
        <dbReference type="ARBA" id="ARBA00022692"/>
    </source>
</evidence>
<keyword evidence="5 6" id="KW-0472">Membrane</keyword>
<sequence>MTHCADNGAPLAARQSAARARMSLPVDSPDAATAADSLPPAPAPRPRAPASLVVLATLAVGYTLWAAQTIILPIMLAAFFALIGNPILRGLRKLYIPRFLGALLILCLGLAGTVTLAAQLAGPAAEWVQQAPRQMRQIARDVRDLTKPVMQANQAAENFARAAGGEGQRGVQIVRTQMDDPYKALVRTPKLAASVLAVVLLTFFFMVYGESLQRHAIALLPNRQQQRFTTEIMLDIEREVSRYVLTISVINTLVGLVFAGILYVLQIPLPEAILWGTVVALLNFAPYVGPLIGVMLMLLMGFVEFRTTLSSLLPAILYLALHTIEGQVVTPIVLGRRMAISPLMLILALMLFGWLWGMVGLLLAVPLLVCIKMVLSRVDGMQRWARLLE</sequence>
<dbReference type="PANTHER" id="PTHR21716">
    <property type="entry name" value="TRANSMEMBRANE PROTEIN"/>
    <property type="match status" value="1"/>
</dbReference>
<name>A0AAI7ZIM9_XANAC</name>
<protein>
    <submittedName>
        <fullName evidence="7">Transport protein</fullName>
    </submittedName>
</protein>
<dbReference type="AlphaFoldDB" id="A0AAI7ZIM9"/>
<dbReference type="EMBL" id="AE008923">
    <property type="protein sequence ID" value="AAM38821.1"/>
    <property type="molecule type" value="Genomic_DNA"/>
</dbReference>
<dbReference type="Pfam" id="PF01594">
    <property type="entry name" value="AI-2E_transport"/>
    <property type="match status" value="1"/>
</dbReference>
<evidence type="ECO:0000256" key="5">
    <source>
        <dbReference type="ARBA" id="ARBA00023136"/>
    </source>
</evidence>
<evidence type="ECO:0000256" key="4">
    <source>
        <dbReference type="ARBA" id="ARBA00022989"/>
    </source>
</evidence>